<keyword evidence="2" id="KW-1185">Reference proteome</keyword>
<evidence type="ECO:0000313" key="1">
    <source>
        <dbReference type="EMBL" id="MEJ8632158.1"/>
    </source>
</evidence>
<accession>A0ACC6PLB6</accession>
<evidence type="ECO:0000313" key="2">
    <source>
        <dbReference type="Proteomes" id="UP001377168"/>
    </source>
</evidence>
<proteinExistence type="predicted"/>
<sequence length="206" mass="23708">MLESSRDYAKQSTQGFIGVSERVAIRLIKKDDFPCLRRIWADELVMRHMTSGALSEQQALEKFGNMIRPNVHLRRSYPLTILQREGREPIGTYSIDFERHSGVYTHSMVIDRSRWNTGLATEAYRLLLTFAFSGHKINRVWTACDIENDSAKRMLARVGLSKVGTIAEYAPRGDGWVDCDIYSLVARSWNIKMAERQDNNAFQIYP</sequence>
<name>A0ACC6PLB6_9ACTN</name>
<dbReference type="Proteomes" id="UP001377168">
    <property type="component" value="Unassembled WGS sequence"/>
</dbReference>
<protein>
    <submittedName>
        <fullName evidence="1">GNAT family protein</fullName>
        <ecNumber evidence="1">2.-.-.-</ecNumber>
    </submittedName>
</protein>
<keyword evidence="1" id="KW-0808">Transferase</keyword>
<gene>
    <name evidence="1" type="ORF">WKI67_01515</name>
</gene>
<reference evidence="1" key="1">
    <citation type="submission" date="2024-03" db="EMBL/GenBank/DDBJ databases">
        <title>Novel Streptomyces species of biotechnological and ecological value are a feature of Machair soil.</title>
        <authorList>
            <person name="Prole J.R."/>
            <person name="Goodfellow M."/>
            <person name="Allenby N."/>
            <person name="Ward A.C."/>
        </authorList>
    </citation>
    <scope>NUCLEOTIDE SEQUENCE</scope>
    <source>
        <strain evidence="1">MS2.AVA.5</strain>
    </source>
</reference>
<dbReference type="EMBL" id="JBBKAJ010000007">
    <property type="protein sequence ID" value="MEJ8632158.1"/>
    <property type="molecule type" value="Genomic_DNA"/>
</dbReference>
<organism evidence="1 2">
    <name type="scientific">Streptomyces achmelvichensis</name>
    <dbReference type="NCBI Taxonomy" id="3134111"/>
    <lineage>
        <taxon>Bacteria</taxon>
        <taxon>Bacillati</taxon>
        <taxon>Actinomycetota</taxon>
        <taxon>Actinomycetes</taxon>
        <taxon>Kitasatosporales</taxon>
        <taxon>Streptomycetaceae</taxon>
        <taxon>Streptomyces</taxon>
    </lineage>
</organism>
<comment type="caution">
    <text evidence="1">The sequence shown here is derived from an EMBL/GenBank/DDBJ whole genome shotgun (WGS) entry which is preliminary data.</text>
</comment>
<dbReference type="EC" id="2.-.-.-" evidence="1"/>